<name>A0A414XJ89_9BACT</name>
<dbReference type="EMBL" id="QRKB01000094">
    <property type="protein sequence ID" value="RHH73962.1"/>
    <property type="molecule type" value="Genomic_DNA"/>
</dbReference>
<reference evidence="2 3" key="1">
    <citation type="submission" date="2018-08" db="EMBL/GenBank/DDBJ databases">
        <title>A genome reference for cultivated species of the human gut microbiota.</title>
        <authorList>
            <person name="Zou Y."/>
            <person name="Xue W."/>
            <person name="Luo G."/>
        </authorList>
    </citation>
    <scope>NUCLEOTIDE SEQUENCE [LARGE SCALE GENOMIC DNA]</scope>
    <source>
        <strain evidence="2 3">AM16-54</strain>
    </source>
</reference>
<gene>
    <name evidence="2" type="ORF">DW192_16185</name>
</gene>
<keyword evidence="1" id="KW-0472">Membrane</keyword>
<evidence type="ECO:0000313" key="2">
    <source>
        <dbReference type="EMBL" id="RHH73962.1"/>
    </source>
</evidence>
<evidence type="ECO:0000313" key="3">
    <source>
        <dbReference type="Proteomes" id="UP000284548"/>
    </source>
</evidence>
<dbReference type="AlphaFoldDB" id="A0A414XJ89"/>
<feature type="transmembrane region" description="Helical" evidence="1">
    <location>
        <begin position="6"/>
        <end position="25"/>
    </location>
</feature>
<sequence>METIISIIVFAVLFILACLSLYRICTVGKTNNSALVSKTDMYDMRFAQKIKRLHVRVLALLVFGMILVVVYHLMPTRLGDYVYIERDLANHKQTIHSNSSCPLIKKGYSVNEVHYYTYTPYVDCFCSRCFYESDAIKLTKEENKMSHTKALGL</sequence>
<keyword evidence="1" id="KW-1133">Transmembrane helix</keyword>
<organism evidence="2 3">
    <name type="scientific">Segatella copri</name>
    <dbReference type="NCBI Taxonomy" id="165179"/>
    <lineage>
        <taxon>Bacteria</taxon>
        <taxon>Pseudomonadati</taxon>
        <taxon>Bacteroidota</taxon>
        <taxon>Bacteroidia</taxon>
        <taxon>Bacteroidales</taxon>
        <taxon>Prevotellaceae</taxon>
        <taxon>Segatella</taxon>
    </lineage>
</organism>
<accession>A0A414XJ89</accession>
<comment type="caution">
    <text evidence="2">The sequence shown here is derived from an EMBL/GenBank/DDBJ whole genome shotgun (WGS) entry which is preliminary data.</text>
</comment>
<protein>
    <submittedName>
        <fullName evidence="2">Uncharacterized protein</fullName>
    </submittedName>
</protein>
<dbReference type="RefSeq" id="WP_118255985.1">
    <property type="nucleotide sequence ID" value="NZ_QRKB01000094.1"/>
</dbReference>
<dbReference type="Proteomes" id="UP000284548">
    <property type="component" value="Unassembled WGS sequence"/>
</dbReference>
<evidence type="ECO:0000256" key="1">
    <source>
        <dbReference type="SAM" id="Phobius"/>
    </source>
</evidence>
<feature type="transmembrane region" description="Helical" evidence="1">
    <location>
        <begin position="53"/>
        <end position="74"/>
    </location>
</feature>
<proteinExistence type="predicted"/>
<keyword evidence="1" id="KW-0812">Transmembrane</keyword>